<evidence type="ECO:0000313" key="2">
    <source>
        <dbReference type="EMBL" id="CAH2048415.1"/>
    </source>
</evidence>
<keyword evidence="3" id="KW-1185">Reference proteome</keyword>
<reference evidence="2" key="1">
    <citation type="submission" date="2022-03" db="EMBL/GenBank/DDBJ databases">
        <authorList>
            <person name="Martin H S."/>
        </authorList>
    </citation>
    <scope>NUCLEOTIDE SEQUENCE</scope>
</reference>
<feature type="region of interest" description="Disordered" evidence="1">
    <location>
        <begin position="111"/>
        <end position="130"/>
    </location>
</feature>
<feature type="non-terminal residue" evidence="2">
    <location>
        <position position="1"/>
    </location>
</feature>
<feature type="compositionally biased region" description="Low complexity" evidence="1">
    <location>
        <begin position="58"/>
        <end position="73"/>
    </location>
</feature>
<accession>A0ABN8I6X3</accession>
<name>A0ABN8I6X3_9NEOP</name>
<evidence type="ECO:0000256" key="1">
    <source>
        <dbReference type="SAM" id="MobiDB-lite"/>
    </source>
</evidence>
<dbReference type="EMBL" id="OW152830">
    <property type="protein sequence ID" value="CAH2048415.1"/>
    <property type="molecule type" value="Genomic_DNA"/>
</dbReference>
<proteinExistence type="predicted"/>
<feature type="compositionally biased region" description="Gly residues" evidence="1">
    <location>
        <begin position="111"/>
        <end position="120"/>
    </location>
</feature>
<evidence type="ECO:0000313" key="3">
    <source>
        <dbReference type="Proteomes" id="UP000837857"/>
    </source>
</evidence>
<dbReference type="Proteomes" id="UP000837857">
    <property type="component" value="Chromosome 18"/>
</dbReference>
<gene>
    <name evidence="2" type="ORF">IPOD504_LOCUS6047</name>
</gene>
<feature type="compositionally biased region" description="Pro residues" evidence="1">
    <location>
        <begin position="38"/>
        <end position="49"/>
    </location>
</feature>
<feature type="compositionally biased region" description="Pro residues" evidence="1">
    <location>
        <begin position="74"/>
        <end position="85"/>
    </location>
</feature>
<feature type="region of interest" description="Disordered" evidence="1">
    <location>
        <begin position="1"/>
        <end position="89"/>
    </location>
</feature>
<sequence length="130" mass="13306">MAGGGGGRGEGREGSPAVRSQGTAGPTAAVPGELRHLSPPPPRPAPPPLLDRAVCQTSPPARSPVPARRAAAPARPPAPASPILPAPLVSRHRATVMRGCWGDGMWLSGRGGRGGLGSGRHGQPFKRWTW</sequence>
<organism evidence="2 3">
    <name type="scientific">Iphiclides podalirius</name>
    <name type="common">scarce swallowtail</name>
    <dbReference type="NCBI Taxonomy" id="110791"/>
    <lineage>
        <taxon>Eukaryota</taxon>
        <taxon>Metazoa</taxon>
        <taxon>Ecdysozoa</taxon>
        <taxon>Arthropoda</taxon>
        <taxon>Hexapoda</taxon>
        <taxon>Insecta</taxon>
        <taxon>Pterygota</taxon>
        <taxon>Neoptera</taxon>
        <taxon>Endopterygota</taxon>
        <taxon>Lepidoptera</taxon>
        <taxon>Glossata</taxon>
        <taxon>Ditrysia</taxon>
        <taxon>Papilionoidea</taxon>
        <taxon>Papilionidae</taxon>
        <taxon>Papilioninae</taxon>
        <taxon>Iphiclides</taxon>
    </lineage>
</organism>
<protein>
    <submittedName>
        <fullName evidence="2">Uncharacterized protein</fullName>
    </submittedName>
</protein>